<reference evidence="2 3" key="1">
    <citation type="journal article" date="2016" name="J. Microbiol.">
        <title>Dankookia rubra gen. nov., sp. nov., an alphaproteobacterium isolated from sediment of a shallow stream.</title>
        <authorList>
            <person name="Kim W.H."/>
            <person name="Kim D.H."/>
            <person name="Kang K."/>
            <person name="Ahn T.Y."/>
        </authorList>
    </citation>
    <scope>NUCLEOTIDE SEQUENCE [LARGE SCALE GENOMIC DNA]</scope>
    <source>
        <strain evidence="2 3">JCM30602</strain>
    </source>
</reference>
<evidence type="ECO:0000313" key="2">
    <source>
        <dbReference type="EMBL" id="TDH60256.1"/>
    </source>
</evidence>
<evidence type="ECO:0000313" key="3">
    <source>
        <dbReference type="Proteomes" id="UP000295096"/>
    </source>
</evidence>
<dbReference type="AlphaFoldDB" id="A0A4R5QBN8"/>
<evidence type="ECO:0000259" key="1">
    <source>
        <dbReference type="Pfam" id="PF14690"/>
    </source>
</evidence>
<accession>A0A4R5QBN8</accession>
<name>A0A4R5QBN8_9PROT</name>
<organism evidence="2 3">
    <name type="scientific">Dankookia rubra</name>
    <dbReference type="NCBI Taxonomy" id="1442381"/>
    <lineage>
        <taxon>Bacteria</taxon>
        <taxon>Pseudomonadati</taxon>
        <taxon>Pseudomonadota</taxon>
        <taxon>Alphaproteobacteria</taxon>
        <taxon>Acetobacterales</taxon>
        <taxon>Roseomonadaceae</taxon>
        <taxon>Dankookia</taxon>
    </lineage>
</organism>
<keyword evidence="3" id="KW-1185">Reference proteome</keyword>
<sequence>MSGLRRAVPRVHSRYDRTLGDLPWQGRPVSLRIRVRRFLCLSPACFRRAVAKRLTGVTTVASRRTERLGEVQR</sequence>
<proteinExistence type="predicted"/>
<comment type="caution">
    <text evidence="2">The sequence shown here is derived from an EMBL/GenBank/DDBJ whole genome shotgun (WGS) entry which is preliminary data.</text>
</comment>
<dbReference type="OrthoDB" id="46712at2"/>
<protein>
    <submittedName>
        <fullName evidence="2">Transposase family protein</fullName>
    </submittedName>
</protein>
<dbReference type="EMBL" id="SMSJ01000041">
    <property type="protein sequence ID" value="TDH60256.1"/>
    <property type="molecule type" value="Genomic_DNA"/>
</dbReference>
<dbReference type="Proteomes" id="UP000295096">
    <property type="component" value="Unassembled WGS sequence"/>
</dbReference>
<gene>
    <name evidence="2" type="ORF">E2C06_22810</name>
</gene>
<feature type="domain" description="Transposase IS204/IS1001/IS1096/IS1165 zinc-finger" evidence="1">
    <location>
        <begin position="10"/>
        <end position="40"/>
    </location>
</feature>
<dbReference type="InterPro" id="IPR029261">
    <property type="entry name" value="Transposase_Znf"/>
</dbReference>
<dbReference type="Pfam" id="PF14690">
    <property type="entry name" value="Zn_ribbon_ISL3"/>
    <property type="match status" value="1"/>
</dbReference>